<keyword evidence="3" id="KW-1185">Reference proteome</keyword>
<dbReference type="RefSeq" id="WP_213530402.1">
    <property type="nucleotide sequence ID" value="NZ_BOVJ01000156.1"/>
</dbReference>
<keyword evidence="1" id="KW-1133">Transmembrane helix</keyword>
<reference evidence="2 3" key="1">
    <citation type="submission" date="2021-04" db="EMBL/GenBank/DDBJ databases">
        <title>Draft genome sequence of Paenibacillus cisolokensis, LC2-13A.</title>
        <authorList>
            <person name="Uke A."/>
            <person name="Chhe C."/>
            <person name="Baramee S."/>
            <person name="Kosugi A."/>
        </authorList>
    </citation>
    <scope>NUCLEOTIDE SEQUENCE [LARGE SCALE GENOMIC DNA]</scope>
    <source>
        <strain evidence="2 3">LC2-13A</strain>
    </source>
</reference>
<name>A0ABQ4NCC0_9BACL</name>
<evidence type="ECO:0000313" key="2">
    <source>
        <dbReference type="EMBL" id="GIQ65857.1"/>
    </source>
</evidence>
<organism evidence="2 3">
    <name type="scientific">Paenibacillus cisolokensis</name>
    <dbReference type="NCBI Taxonomy" id="1658519"/>
    <lineage>
        <taxon>Bacteria</taxon>
        <taxon>Bacillati</taxon>
        <taxon>Bacillota</taxon>
        <taxon>Bacilli</taxon>
        <taxon>Bacillales</taxon>
        <taxon>Paenibacillaceae</taxon>
        <taxon>Paenibacillus</taxon>
    </lineage>
</organism>
<feature type="transmembrane region" description="Helical" evidence="1">
    <location>
        <begin position="307"/>
        <end position="330"/>
    </location>
</feature>
<proteinExistence type="predicted"/>
<protein>
    <recommendedName>
        <fullName evidence="4">HAMP domain-containing protein</fullName>
    </recommendedName>
</protein>
<feature type="transmembrane region" description="Helical" evidence="1">
    <location>
        <begin position="17"/>
        <end position="40"/>
    </location>
</feature>
<evidence type="ECO:0000256" key="1">
    <source>
        <dbReference type="SAM" id="Phobius"/>
    </source>
</evidence>
<evidence type="ECO:0000313" key="3">
    <source>
        <dbReference type="Proteomes" id="UP000680304"/>
    </source>
</evidence>
<evidence type="ECO:0008006" key="4">
    <source>
        <dbReference type="Google" id="ProtNLM"/>
    </source>
</evidence>
<accession>A0ABQ4NCC0</accession>
<keyword evidence="1" id="KW-0472">Membrane</keyword>
<dbReference type="Gene3D" id="6.10.340.10">
    <property type="match status" value="1"/>
</dbReference>
<gene>
    <name evidence="2" type="ORF">PACILC2_44250</name>
</gene>
<sequence>MGNFLELFQLKKIRGKLFILTTLITFIPMMVLSLAFYQLFSERMLRNAEQQAFASGSIANHYLDRILVDMNDLFNVIISNGQIQCALTGAVNSVCQNGDGERGDSDYGYIRNSYMINNAMNTITQSKSYVVRYVVYHMEAPPNRRLYGSYISPEEAEAWYAELREGAPLLLRNGRSLDQNMAVNAGSLLFAKLLPRTSGDFSPLGFIVLEVNRDQFFKGLSFLNADRSGRFVIVDGGGKPLYYWPDNAGGEEENEELYELATKARLQDEGFMPIGDRWFAALQRNGLSGWSIVHMINADTLYKDAEWVRTMTLAVFILTFAMGLVLANWISGTIRRPLHRLLLFIKMNGAPGPRIPVPFDPEDEVGQIGVRFLRMMDENKALHQQVYNALKNGKKPKSMRCRRKSIPIFCTTRWNR</sequence>
<comment type="caution">
    <text evidence="2">The sequence shown here is derived from an EMBL/GenBank/DDBJ whole genome shotgun (WGS) entry which is preliminary data.</text>
</comment>
<dbReference type="Proteomes" id="UP000680304">
    <property type="component" value="Unassembled WGS sequence"/>
</dbReference>
<dbReference type="EMBL" id="BOVJ01000156">
    <property type="protein sequence ID" value="GIQ65857.1"/>
    <property type="molecule type" value="Genomic_DNA"/>
</dbReference>
<keyword evidence="1" id="KW-0812">Transmembrane</keyword>